<dbReference type="eggNOG" id="COG0673">
    <property type="taxonomic scope" value="Bacteria"/>
</dbReference>
<dbReference type="Pfam" id="PF01408">
    <property type="entry name" value="GFO_IDH_MocA"/>
    <property type="match status" value="1"/>
</dbReference>
<dbReference type="Proteomes" id="UP000007967">
    <property type="component" value="Chromosome"/>
</dbReference>
<gene>
    <name evidence="4" type="ordered locus">Kfla_4848</name>
</gene>
<evidence type="ECO:0000259" key="2">
    <source>
        <dbReference type="Pfam" id="PF01408"/>
    </source>
</evidence>
<dbReference type="SUPFAM" id="SSF51735">
    <property type="entry name" value="NAD(P)-binding Rossmann-fold domains"/>
    <property type="match status" value="1"/>
</dbReference>
<dbReference type="STRING" id="479435.Kfla_4848"/>
<dbReference type="Pfam" id="PF22725">
    <property type="entry name" value="GFO_IDH_MocA_C3"/>
    <property type="match status" value="1"/>
</dbReference>
<feature type="domain" description="Gfo/Idh/MocA-like oxidoreductase N-terminal" evidence="2">
    <location>
        <begin position="13"/>
        <end position="128"/>
    </location>
</feature>
<dbReference type="HOGENOM" id="CLU_023194_17_2_11"/>
<evidence type="ECO:0000313" key="4">
    <source>
        <dbReference type="EMBL" id="ADB33864.1"/>
    </source>
</evidence>
<dbReference type="Gene3D" id="3.40.50.720">
    <property type="entry name" value="NAD(P)-binding Rossmann-like Domain"/>
    <property type="match status" value="1"/>
</dbReference>
<keyword evidence="1" id="KW-0560">Oxidoreductase</keyword>
<dbReference type="InterPro" id="IPR050463">
    <property type="entry name" value="Gfo/Idh/MocA_oxidrdct_glycsds"/>
</dbReference>
<reference evidence="5" key="1">
    <citation type="submission" date="2009-09" db="EMBL/GenBank/DDBJ databases">
        <title>The complete genome of Kribbella flavida DSM 17836.</title>
        <authorList>
            <consortium name="US DOE Joint Genome Institute (JGI-PGF)"/>
            <person name="Lucas S."/>
            <person name="Copeland A."/>
            <person name="Lapidus A."/>
            <person name="Glavina del Rio T."/>
            <person name="Dalin E."/>
            <person name="Tice H."/>
            <person name="Bruce D."/>
            <person name="Goodwin L."/>
            <person name="Pitluck S."/>
            <person name="Kyrpides N."/>
            <person name="Mavromatis K."/>
            <person name="Ivanova N."/>
            <person name="Saunders E."/>
            <person name="Brettin T."/>
            <person name="Detter J.C."/>
            <person name="Han C."/>
            <person name="Larimer F."/>
            <person name="Land M."/>
            <person name="Hauser L."/>
            <person name="Markowitz V."/>
            <person name="Cheng J.-F."/>
            <person name="Hugenholtz P."/>
            <person name="Woyke T."/>
            <person name="Wu D."/>
            <person name="Pukall R."/>
            <person name="Klenk H.-P."/>
            <person name="Eisen J.A."/>
        </authorList>
    </citation>
    <scope>NUCLEOTIDE SEQUENCE [LARGE SCALE GENOMIC DNA]</scope>
    <source>
        <strain evidence="5">DSM 17836 / JCM 10339 / NBRC 14399</strain>
    </source>
</reference>
<keyword evidence="5" id="KW-1185">Reference proteome</keyword>
<dbReference type="InterPro" id="IPR036291">
    <property type="entry name" value="NAD(P)-bd_dom_sf"/>
</dbReference>
<sequence length="374" mass="39043">MSHSVPSVSTDKLKVGIVGGGFMGRVHGRSALVSGARVVGAIGSSPERADAAAAATGAEQGFGTLDELLAADVDLVHVCTPNNTHLPVTLQALEAGKHVICEKPLATSPQDAAGLLAAAQEAGRVATVPFVYRYHPMVRELRTRIAAGDAGVITTLHGSYLQDWLAGADDDNWRVDDAAGGPSRTFADIGSHWCDLTEFVTGDRIAEVSAQTRTVRAQRGGVAVRTEDLATAQFRTEAGVVGTVVVSQVAAGRKNRLYLEVSGTEASYGFDQEDPDRLWVGHRAGSQLLTRDPETLSPPAARVNRLPAGHAQGYQDAFDSFVADTYAAVLGGDRPDGLPDFAAGARSARLVDAVLRSAGSGAAWVTVESEPEPG</sequence>
<evidence type="ECO:0000256" key="1">
    <source>
        <dbReference type="ARBA" id="ARBA00023002"/>
    </source>
</evidence>
<dbReference type="AlphaFoldDB" id="D2Q0R4"/>
<dbReference type="InterPro" id="IPR055170">
    <property type="entry name" value="GFO_IDH_MocA-like_dom"/>
</dbReference>
<proteinExistence type="predicted"/>
<dbReference type="InterPro" id="IPR000683">
    <property type="entry name" value="Gfo/Idh/MocA-like_OxRdtase_N"/>
</dbReference>
<dbReference type="EMBL" id="CP001736">
    <property type="protein sequence ID" value="ADB33864.1"/>
    <property type="molecule type" value="Genomic_DNA"/>
</dbReference>
<accession>D2Q0R4</accession>
<organism evidence="4 5">
    <name type="scientific">Kribbella flavida (strain DSM 17836 / JCM 10339 / NBRC 14399)</name>
    <dbReference type="NCBI Taxonomy" id="479435"/>
    <lineage>
        <taxon>Bacteria</taxon>
        <taxon>Bacillati</taxon>
        <taxon>Actinomycetota</taxon>
        <taxon>Actinomycetes</taxon>
        <taxon>Propionibacteriales</taxon>
        <taxon>Kribbellaceae</taxon>
        <taxon>Kribbella</taxon>
    </lineage>
</organism>
<protein>
    <submittedName>
        <fullName evidence="4">Oxidoreductase domain protein</fullName>
    </submittedName>
</protein>
<dbReference type="GO" id="GO:0000166">
    <property type="term" value="F:nucleotide binding"/>
    <property type="evidence" value="ECO:0007669"/>
    <property type="project" value="InterPro"/>
</dbReference>
<evidence type="ECO:0000313" key="5">
    <source>
        <dbReference type="Proteomes" id="UP000007967"/>
    </source>
</evidence>
<feature type="domain" description="GFO/IDH/MocA-like oxidoreductase" evidence="3">
    <location>
        <begin position="138"/>
        <end position="268"/>
    </location>
</feature>
<reference evidence="4 5" key="2">
    <citation type="journal article" date="2010" name="Stand. Genomic Sci.">
        <title>Complete genome sequence of Kribbella flavida type strain (IFO 14399).</title>
        <authorList>
            <person name="Pukall R."/>
            <person name="Lapidus A."/>
            <person name="Glavina Del Rio T."/>
            <person name="Copeland A."/>
            <person name="Tice H."/>
            <person name="Cheng J.-F."/>
            <person name="Lucas S."/>
            <person name="Chen F."/>
            <person name="Nolan M."/>
            <person name="LaButti K."/>
            <person name="Pati A."/>
            <person name="Ivanova N."/>
            <person name="Mavrommatis K."/>
            <person name="Mikhailova N."/>
            <person name="Pitluck S."/>
            <person name="Bruce D."/>
            <person name="Goodwin L."/>
            <person name="Land M."/>
            <person name="Hauser L."/>
            <person name="Chang Y.-J."/>
            <person name="Jeffries C.D."/>
            <person name="Chen A."/>
            <person name="Palaniappan K."/>
            <person name="Chain P."/>
            <person name="Rohde M."/>
            <person name="Goeker M."/>
            <person name="Bristow J."/>
            <person name="Eisen J.A."/>
            <person name="Markowitz V."/>
            <person name="Hugenholtz P."/>
            <person name="Kyrpides N.C."/>
            <person name="Klenk H.-P."/>
            <person name="Brettin T."/>
        </authorList>
    </citation>
    <scope>NUCLEOTIDE SEQUENCE [LARGE SCALE GENOMIC DNA]</scope>
    <source>
        <strain evidence="5">DSM 17836 / JCM 10339 / NBRC 14399</strain>
    </source>
</reference>
<dbReference type="SUPFAM" id="SSF55347">
    <property type="entry name" value="Glyceraldehyde-3-phosphate dehydrogenase-like, C-terminal domain"/>
    <property type="match status" value="1"/>
</dbReference>
<name>D2Q0R4_KRIFD</name>
<evidence type="ECO:0000259" key="3">
    <source>
        <dbReference type="Pfam" id="PF22725"/>
    </source>
</evidence>
<dbReference type="PANTHER" id="PTHR43818">
    <property type="entry name" value="BCDNA.GH03377"/>
    <property type="match status" value="1"/>
</dbReference>
<dbReference type="KEGG" id="kfl:Kfla_4848"/>
<dbReference type="Gene3D" id="3.30.360.10">
    <property type="entry name" value="Dihydrodipicolinate Reductase, domain 2"/>
    <property type="match status" value="1"/>
</dbReference>
<dbReference type="PANTHER" id="PTHR43818:SF11">
    <property type="entry name" value="BCDNA.GH03377"/>
    <property type="match status" value="1"/>
</dbReference>
<dbReference type="GO" id="GO:0016491">
    <property type="term" value="F:oxidoreductase activity"/>
    <property type="evidence" value="ECO:0007669"/>
    <property type="project" value="UniProtKB-KW"/>
</dbReference>